<comment type="caution">
    <text evidence="3">The sequence shown here is derived from an EMBL/GenBank/DDBJ whole genome shotgun (WGS) entry which is preliminary data.</text>
</comment>
<dbReference type="InterPro" id="IPR010930">
    <property type="entry name" value="Flg_bb/hook_C_dom"/>
</dbReference>
<dbReference type="AlphaFoldDB" id="X1SVP8"/>
<comment type="similarity">
    <text evidence="1">Belongs to the flagella basal body rod proteins family.</text>
</comment>
<sequence>EVQIGEKVLDQIRIDILPDVSFLRKIGKNTFQLPQEVQTTRATAVRIKQKYLETSNVDIISEMINLIDNLRVYEASQKMIQLQDNTLDKLCNEIGMMR</sequence>
<protein>
    <recommendedName>
        <fullName evidence="2">Flagellar basal-body/hook protein C-terminal domain-containing protein</fullName>
    </recommendedName>
</protein>
<dbReference type="EMBL" id="BARW01022223">
    <property type="protein sequence ID" value="GAI97008.1"/>
    <property type="molecule type" value="Genomic_DNA"/>
</dbReference>
<reference evidence="3" key="1">
    <citation type="journal article" date="2014" name="Front. Microbiol.">
        <title>High frequency of phylogenetically diverse reductive dehalogenase-homologous genes in deep subseafloor sedimentary metagenomes.</title>
        <authorList>
            <person name="Kawai M."/>
            <person name="Futagami T."/>
            <person name="Toyoda A."/>
            <person name="Takaki Y."/>
            <person name="Nishi S."/>
            <person name="Hori S."/>
            <person name="Arai W."/>
            <person name="Tsubouchi T."/>
            <person name="Morono Y."/>
            <person name="Uchiyama I."/>
            <person name="Ito T."/>
            <person name="Fujiyama A."/>
            <person name="Inagaki F."/>
            <person name="Takami H."/>
        </authorList>
    </citation>
    <scope>NUCLEOTIDE SEQUENCE</scope>
    <source>
        <strain evidence="3">Expedition CK06-06</strain>
    </source>
</reference>
<name>X1SVP8_9ZZZZ</name>
<evidence type="ECO:0000259" key="2">
    <source>
        <dbReference type="Pfam" id="PF06429"/>
    </source>
</evidence>
<accession>X1SVP8</accession>
<evidence type="ECO:0000313" key="3">
    <source>
        <dbReference type="EMBL" id="GAI97008.1"/>
    </source>
</evidence>
<organism evidence="3">
    <name type="scientific">marine sediment metagenome</name>
    <dbReference type="NCBI Taxonomy" id="412755"/>
    <lineage>
        <taxon>unclassified sequences</taxon>
        <taxon>metagenomes</taxon>
        <taxon>ecological metagenomes</taxon>
    </lineage>
</organism>
<proteinExistence type="inferred from homology"/>
<feature type="domain" description="Flagellar basal-body/hook protein C-terminal" evidence="2">
    <location>
        <begin position="48"/>
        <end position="90"/>
    </location>
</feature>
<gene>
    <name evidence="3" type="ORF">S12H4_37164</name>
</gene>
<dbReference type="Pfam" id="PF06429">
    <property type="entry name" value="Flg_bbr_C"/>
    <property type="match status" value="1"/>
</dbReference>
<evidence type="ECO:0000256" key="1">
    <source>
        <dbReference type="ARBA" id="ARBA00009677"/>
    </source>
</evidence>
<feature type="non-terminal residue" evidence="3">
    <location>
        <position position="1"/>
    </location>
</feature>